<dbReference type="SUPFAM" id="SSF51215">
    <property type="entry name" value="Regulatory protein AraC"/>
    <property type="match status" value="1"/>
</dbReference>
<dbReference type="Pfam" id="PF12833">
    <property type="entry name" value="HTH_18"/>
    <property type="match status" value="1"/>
</dbReference>
<keyword evidence="3" id="KW-0804">Transcription</keyword>
<keyword evidence="6" id="KW-1185">Reference proteome</keyword>
<name>A0A4P6K0A8_KTERU</name>
<reference evidence="5 6" key="1">
    <citation type="submission" date="2019-01" db="EMBL/GenBank/DDBJ databases">
        <title>Ktedonosporobacter rubrisoli SCAWS-G2.</title>
        <authorList>
            <person name="Huang Y."/>
            <person name="Yan B."/>
        </authorList>
    </citation>
    <scope>NUCLEOTIDE SEQUENCE [LARGE SCALE GENOMIC DNA]</scope>
    <source>
        <strain evidence="5 6">SCAWS-G2</strain>
    </source>
</reference>
<dbReference type="KEGG" id="kbs:EPA93_38550"/>
<evidence type="ECO:0000256" key="3">
    <source>
        <dbReference type="ARBA" id="ARBA00023163"/>
    </source>
</evidence>
<dbReference type="InterPro" id="IPR014710">
    <property type="entry name" value="RmlC-like_jellyroll"/>
</dbReference>
<evidence type="ECO:0000313" key="6">
    <source>
        <dbReference type="Proteomes" id="UP000290365"/>
    </source>
</evidence>
<proteinExistence type="predicted"/>
<dbReference type="EMBL" id="CP035758">
    <property type="protein sequence ID" value="QBD81557.1"/>
    <property type="molecule type" value="Genomic_DNA"/>
</dbReference>
<accession>A0A4P6K0A8</accession>
<gene>
    <name evidence="5" type="ORF">EPA93_38550</name>
</gene>
<dbReference type="Gene3D" id="2.60.120.10">
    <property type="entry name" value="Jelly Rolls"/>
    <property type="match status" value="1"/>
</dbReference>
<evidence type="ECO:0000256" key="2">
    <source>
        <dbReference type="ARBA" id="ARBA00023125"/>
    </source>
</evidence>
<dbReference type="InterPro" id="IPR009057">
    <property type="entry name" value="Homeodomain-like_sf"/>
</dbReference>
<feature type="domain" description="HTH araC/xylS-type" evidence="4">
    <location>
        <begin position="196"/>
        <end position="295"/>
    </location>
</feature>
<dbReference type="OrthoDB" id="345413at2"/>
<dbReference type="PANTHER" id="PTHR46796">
    <property type="entry name" value="HTH-TYPE TRANSCRIPTIONAL ACTIVATOR RHAS-RELATED"/>
    <property type="match status" value="1"/>
</dbReference>
<dbReference type="AlphaFoldDB" id="A0A4P6K0A8"/>
<dbReference type="SMART" id="SM00342">
    <property type="entry name" value="HTH_ARAC"/>
    <property type="match status" value="1"/>
</dbReference>
<dbReference type="PROSITE" id="PS01124">
    <property type="entry name" value="HTH_ARAC_FAMILY_2"/>
    <property type="match status" value="1"/>
</dbReference>
<evidence type="ECO:0000256" key="1">
    <source>
        <dbReference type="ARBA" id="ARBA00023015"/>
    </source>
</evidence>
<dbReference type="GO" id="GO:0003700">
    <property type="term" value="F:DNA-binding transcription factor activity"/>
    <property type="evidence" value="ECO:0007669"/>
    <property type="project" value="InterPro"/>
</dbReference>
<dbReference type="InterPro" id="IPR003313">
    <property type="entry name" value="AraC-bd"/>
</dbReference>
<evidence type="ECO:0000259" key="4">
    <source>
        <dbReference type="PROSITE" id="PS01124"/>
    </source>
</evidence>
<dbReference type="RefSeq" id="WP_129892618.1">
    <property type="nucleotide sequence ID" value="NZ_CP035758.1"/>
</dbReference>
<dbReference type="InterPro" id="IPR050204">
    <property type="entry name" value="AraC_XylS_family_regulators"/>
</dbReference>
<dbReference type="GO" id="GO:0043565">
    <property type="term" value="F:sequence-specific DNA binding"/>
    <property type="evidence" value="ECO:0007669"/>
    <property type="project" value="InterPro"/>
</dbReference>
<dbReference type="Pfam" id="PF02311">
    <property type="entry name" value="AraC_binding"/>
    <property type="match status" value="1"/>
</dbReference>
<dbReference type="Proteomes" id="UP000290365">
    <property type="component" value="Chromosome"/>
</dbReference>
<dbReference type="InterPro" id="IPR018060">
    <property type="entry name" value="HTH_AraC"/>
</dbReference>
<organism evidence="5 6">
    <name type="scientific">Ktedonosporobacter rubrisoli</name>
    <dbReference type="NCBI Taxonomy" id="2509675"/>
    <lineage>
        <taxon>Bacteria</taxon>
        <taxon>Bacillati</taxon>
        <taxon>Chloroflexota</taxon>
        <taxon>Ktedonobacteria</taxon>
        <taxon>Ktedonobacterales</taxon>
        <taxon>Ktedonosporobacteraceae</taxon>
        <taxon>Ktedonosporobacter</taxon>
    </lineage>
</organism>
<protein>
    <submittedName>
        <fullName evidence="5">AraC family transcriptional regulator</fullName>
    </submittedName>
</protein>
<dbReference type="SUPFAM" id="SSF46689">
    <property type="entry name" value="Homeodomain-like"/>
    <property type="match status" value="1"/>
</dbReference>
<keyword evidence="2" id="KW-0238">DNA-binding</keyword>
<dbReference type="Gene3D" id="1.10.10.60">
    <property type="entry name" value="Homeodomain-like"/>
    <property type="match status" value="2"/>
</dbReference>
<keyword evidence="1" id="KW-0805">Transcription regulation</keyword>
<dbReference type="InterPro" id="IPR037923">
    <property type="entry name" value="HTH-like"/>
</dbReference>
<evidence type="ECO:0000313" key="5">
    <source>
        <dbReference type="EMBL" id="QBD81557.1"/>
    </source>
</evidence>
<sequence>MREILLQRQIDYLHAWRQLPITLWHNQDCLLCYVPPVEANGITPPHLDDVYMLWFICQGRADLLINDECYPAPAGSLIWTSPSLLHAHRASGRMEIIFCLFSPPLVQGLWQKIAPQRDLPHAAVIPLPGELEATLRRLLTEASNPSETSNYVLSLLFHVALIDLFRAVTSEPQRAGLALRTAEVTLNSASVSSPIALALELLRSEFTCEELNPKSMARRVGLSLFHFTRSFKQETGMTPGQYLRQRRLNHALHLLMGTRLSLEEIAFSSGLGSARRLSDLCSASFGQSATQLRLLREHGYILTQLPEQKIVGNEQRNVL</sequence>